<keyword evidence="3" id="KW-0240">DNA-directed RNA polymerase</keyword>
<dbReference type="GO" id="GO:0006351">
    <property type="term" value="P:DNA-templated transcription"/>
    <property type="evidence" value="ECO:0007669"/>
    <property type="project" value="InterPro"/>
</dbReference>
<feature type="region of interest" description="Disordered" evidence="6">
    <location>
        <begin position="50"/>
        <end position="79"/>
    </location>
</feature>
<evidence type="ECO:0000313" key="8">
    <source>
        <dbReference type="Proteomes" id="UP001163846"/>
    </source>
</evidence>
<protein>
    <submittedName>
        <fullName evidence="7">Rpa49 subunit specific to nuclear RNA polymerase I</fullName>
    </submittedName>
</protein>
<organism evidence="7 8">
    <name type="scientific">Lentinula raphanica</name>
    <dbReference type="NCBI Taxonomy" id="153919"/>
    <lineage>
        <taxon>Eukaryota</taxon>
        <taxon>Fungi</taxon>
        <taxon>Dikarya</taxon>
        <taxon>Basidiomycota</taxon>
        <taxon>Agaricomycotina</taxon>
        <taxon>Agaricomycetes</taxon>
        <taxon>Agaricomycetidae</taxon>
        <taxon>Agaricales</taxon>
        <taxon>Marasmiineae</taxon>
        <taxon>Omphalotaceae</taxon>
        <taxon>Lentinula</taxon>
    </lineage>
</organism>
<dbReference type="GO" id="GO:0003677">
    <property type="term" value="F:DNA binding"/>
    <property type="evidence" value="ECO:0007669"/>
    <property type="project" value="InterPro"/>
</dbReference>
<keyword evidence="8" id="KW-1185">Reference proteome</keyword>
<gene>
    <name evidence="7" type="ORF">F5878DRAFT_606065</name>
</gene>
<dbReference type="Pfam" id="PF06870">
    <property type="entry name" value="RNA_pol_I_A49"/>
    <property type="match status" value="1"/>
</dbReference>
<evidence type="ECO:0000256" key="5">
    <source>
        <dbReference type="ARBA" id="ARBA00023242"/>
    </source>
</evidence>
<comment type="similarity">
    <text evidence="2">Belongs to the eukaryotic RPA49/POLR1E RNA polymerase subunit family.</text>
</comment>
<evidence type="ECO:0000313" key="7">
    <source>
        <dbReference type="EMBL" id="KAJ3843048.1"/>
    </source>
</evidence>
<accession>A0AA38PHK5</accession>
<evidence type="ECO:0000256" key="2">
    <source>
        <dbReference type="ARBA" id="ARBA00009430"/>
    </source>
</evidence>
<reference evidence="7" key="1">
    <citation type="submission" date="2022-08" db="EMBL/GenBank/DDBJ databases">
        <authorList>
            <consortium name="DOE Joint Genome Institute"/>
            <person name="Min B."/>
            <person name="Riley R."/>
            <person name="Sierra-Patev S."/>
            <person name="Naranjo-Ortiz M."/>
            <person name="Looney B."/>
            <person name="Konkel Z."/>
            <person name="Slot J.C."/>
            <person name="Sakamoto Y."/>
            <person name="Steenwyk J.L."/>
            <person name="Rokas A."/>
            <person name="Carro J."/>
            <person name="Camarero S."/>
            <person name="Ferreira P."/>
            <person name="Molpeceres G."/>
            <person name="Ruiz-Duenas F.J."/>
            <person name="Serrano A."/>
            <person name="Henrissat B."/>
            <person name="Drula E."/>
            <person name="Hughes K.W."/>
            <person name="Mata J.L."/>
            <person name="Ishikawa N.K."/>
            <person name="Vargas-Isla R."/>
            <person name="Ushijima S."/>
            <person name="Smith C.A."/>
            <person name="Ahrendt S."/>
            <person name="Andreopoulos W."/>
            <person name="He G."/>
            <person name="Labutti K."/>
            <person name="Lipzen A."/>
            <person name="Ng V."/>
            <person name="Sandor L."/>
            <person name="Barry K."/>
            <person name="Martinez A.T."/>
            <person name="Xiao Y."/>
            <person name="Gibbons J.G."/>
            <person name="Terashima K."/>
            <person name="Hibbett D.S."/>
            <person name="Grigoriev I.V."/>
        </authorList>
    </citation>
    <scope>NUCLEOTIDE SEQUENCE</scope>
    <source>
        <strain evidence="7">TFB9207</strain>
    </source>
</reference>
<dbReference type="Proteomes" id="UP001163846">
    <property type="component" value="Unassembled WGS sequence"/>
</dbReference>
<dbReference type="EMBL" id="MU805987">
    <property type="protein sequence ID" value="KAJ3843048.1"/>
    <property type="molecule type" value="Genomic_DNA"/>
</dbReference>
<dbReference type="PANTHER" id="PTHR14440">
    <property type="entry name" value="DNA-DIRECTED RNA POLYMERASE I SUBUNIT RPA49"/>
    <property type="match status" value="1"/>
</dbReference>
<dbReference type="InterPro" id="IPR009668">
    <property type="entry name" value="RNA_pol-assoc_fac_A49-like"/>
</dbReference>
<comment type="caution">
    <text evidence="7">The sequence shown here is derived from an EMBL/GenBank/DDBJ whole genome shotgun (WGS) entry which is preliminary data.</text>
</comment>
<proteinExistence type="inferred from homology"/>
<dbReference type="GO" id="GO:0005730">
    <property type="term" value="C:nucleolus"/>
    <property type="evidence" value="ECO:0007669"/>
    <property type="project" value="UniProtKB-SubCell"/>
</dbReference>
<evidence type="ECO:0000256" key="1">
    <source>
        <dbReference type="ARBA" id="ARBA00004604"/>
    </source>
</evidence>
<feature type="compositionally biased region" description="Basic and acidic residues" evidence="6">
    <location>
        <begin position="64"/>
        <end position="79"/>
    </location>
</feature>
<name>A0AA38PHK5_9AGAR</name>
<sequence>MSHPSSATSPKKRKRDGPTHESLSFELDSSCSKETTGPLLVSFPALQAPEDTPFRCYGRKKMKKDNQKDKDDDGGKYERPLVVGEAPAVEFVSNEEESRRAADSGCSYLLAVHDPRTSKIKVLPFHQTPYILTRTVKALKSIPPADAPSALDYRDARNALGETFGTKKAKAAIRAQERNRVDVNAMKGVIGHVVEGIDEKAEGLLTKEEAKDLVDSTRLVPPFSATATEPEDIYALNDIIPESEMKALNITPLEHNLTTRVMPWKYSKWITAHLKRLDQNEDNSKARKRKLKMLLYVSIMILFRRVMKDRSGLDKDTIYEKMNSVPSTVVDGLLSRFTETTRGSSVHIFTSTMATKLMSYLLALCLRVDDFVSNPRILADDFSLATTNIQNAYRSLGCKLKTLSERELANRGYSDTLADTKFAVLVAPVQFPKAKTGRKKGQA</sequence>
<feature type="region of interest" description="Disordered" evidence="6">
    <location>
        <begin position="1"/>
        <end position="33"/>
    </location>
</feature>
<keyword evidence="4" id="KW-0804">Transcription</keyword>
<comment type="subcellular location">
    <subcellularLocation>
        <location evidence="1">Nucleus</location>
        <location evidence="1">Nucleolus</location>
    </subcellularLocation>
</comment>
<dbReference type="GO" id="GO:0000428">
    <property type="term" value="C:DNA-directed RNA polymerase complex"/>
    <property type="evidence" value="ECO:0007669"/>
    <property type="project" value="UniProtKB-KW"/>
</dbReference>
<evidence type="ECO:0000256" key="3">
    <source>
        <dbReference type="ARBA" id="ARBA00022478"/>
    </source>
</evidence>
<evidence type="ECO:0000256" key="6">
    <source>
        <dbReference type="SAM" id="MobiDB-lite"/>
    </source>
</evidence>
<keyword evidence="5" id="KW-0539">Nucleus</keyword>
<dbReference type="AlphaFoldDB" id="A0AA38PHK5"/>
<evidence type="ECO:0000256" key="4">
    <source>
        <dbReference type="ARBA" id="ARBA00023163"/>
    </source>
</evidence>